<evidence type="ECO:0000313" key="1">
    <source>
        <dbReference type="EMBL" id="TID17622.1"/>
    </source>
</evidence>
<dbReference type="OrthoDB" id="3994892at2759"/>
<dbReference type="Proteomes" id="UP000307173">
    <property type="component" value="Unassembled WGS sequence"/>
</dbReference>
<gene>
    <name evidence="1" type="ORF">CANINC_003988</name>
</gene>
<dbReference type="AlphaFoldDB" id="A0A4T0WX92"/>
<name>A0A4T0WX92_9ASCO</name>
<sequence>MYTKDQLEAFAVQLRDVGNRRTFSQATIEKVCDIYLANNELSPTAVKVLANYVSDIEENASFVYNRIHEVFPITTKDGFYATVQIVLLNNILTTNRDCVTKEDANVLIQKITKVASSIEEMDEDVIVEALEDLSELANSVHLDTFMHLRQLMLKNKTKQGFNVVLTLSGKIKCDGIDEKMKERAFFELYDSLKAGDSIAEQIMLNVSYELGINDTGFFVRLLEKVFVQGNLVAECKPTALLIVSNEVISKVRMECLLHAVNIPKLINQYFIDIYPKLSFKRPWELQSIVLFTKFPADKVKLDDASRRVYIDHLKQLLTPTAVQLNIDVSNLQLTFLSRTFSGEQDTDALIKYFKSKGKEYSLEFRYTLNKFYFSYLTRNRNNMSSDQVQETIQEAKELLEESKSDRVPIHITYMLELSKLFGIYAQQYAKEEWFRVSFGTFESMVKDVQGKTDDSPVWEILTNNIRFTSSFM</sequence>
<proteinExistence type="predicted"/>
<accession>A0A4T0WX92</accession>
<protein>
    <submittedName>
        <fullName evidence="1">Uncharacterized protein</fullName>
    </submittedName>
</protein>
<dbReference type="EMBL" id="SELW01000624">
    <property type="protein sequence ID" value="TID17622.1"/>
    <property type="molecule type" value="Genomic_DNA"/>
</dbReference>
<reference evidence="1 2" key="1">
    <citation type="journal article" date="2019" name="Front. Genet.">
        <title>Whole-Genome Sequencing of the Opportunistic Yeast Pathogen Candida inconspicua Uncovers Its Hybrid Origin.</title>
        <authorList>
            <person name="Mixao V."/>
            <person name="Hansen A.P."/>
            <person name="Saus E."/>
            <person name="Boekhout T."/>
            <person name="Lass-Florl C."/>
            <person name="Gabaldon T."/>
        </authorList>
    </citation>
    <scope>NUCLEOTIDE SEQUENCE [LARGE SCALE GENOMIC DNA]</scope>
    <source>
        <strain evidence="1 2">CBS 180</strain>
    </source>
</reference>
<evidence type="ECO:0000313" key="2">
    <source>
        <dbReference type="Proteomes" id="UP000307173"/>
    </source>
</evidence>
<organism evidence="1 2">
    <name type="scientific">Pichia inconspicua</name>
    <dbReference type="NCBI Taxonomy" id="52247"/>
    <lineage>
        <taxon>Eukaryota</taxon>
        <taxon>Fungi</taxon>
        <taxon>Dikarya</taxon>
        <taxon>Ascomycota</taxon>
        <taxon>Saccharomycotina</taxon>
        <taxon>Pichiomycetes</taxon>
        <taxon>Pichiales</taxon>
        <taxon>Pichiaceae</taxon>
        <taxon>Pichia</taxon>
    </lineage>
</organism>
<comment type="caution">
    <text evidence="1">The sequence shown here is derived from an EMBL/GenBank/DDBJ whole genome shotgun (WGS) entry which is preliminary data.</text>
</comment>
<keyword evidence="2" id="KW-1185">Reference proteome</keyword>